<dbReference type="SUPFAM" id="SSF159888">
    <property type="entry name" value="YdhG-like"/>
    <property type="match status" value="1"/>
</dbReference>
<dbReference type="InterPro" id="IPR016786">
    <property type="entry name" value="YdeI_bac"/>
</dbReference>
<organism evidence="2 3">
    <name type="scientific">Meridianimarinicoccus marinus</name>
    <dbReference type="NCBI Taxonomy" id="3231483"/>
    <lineage>
        <taxon>Bacteria</taxon>
        <taxon>Pseudomonadati</taxon>
        <taxon>Pseudomonadota</taxon>
        <taxon>Alphaproteobacteria</taxon>
        <taxon>Rhodobacterales</taxon>
        <taxon>Paracoccaceae</taxon>
        <taxon>Meridianimarinicoccus</taxon>
    </lineage>
</organism>
<feature type="domain" description="YdhG-like" evidence="1">
    <location>
        <begin position="33"/>
        <end position="125"/>
    </location>
</feature>
<name>A0ABV3L6A6_9RHOB</name>
<comment type="caution">
    <text evidence="2">The sequence shown here is derived from an EMBL/GenBank/DDBJ whole genome shotgun (WGS) entry which is preliminary data.</text>
</comment>
<dbReference type="EMBL" id="JBFBVU010000010">
    <property type="protein sequence ID" value="MEV8467062.1"/>
    <property type="molecule type" value="Genomic_DNA"/>
</dbReference>
<sequence>MITEVEDFFTRGCGRCSRFDTPACSARLWVEGLGLLRQICLEAGLAETVKWGHPCYMHADRNIALMGAFRDDFRLTFFNAALLQDPESILRRRGPNTQTPDMVIFSSADAVRDREDSLRAYLEEAKGYAERGIRAPKVARTLELPVELEDALTEDPEMAEAFSRLTPGRQRSYAIALNSAKKPETRLARIAKYRPGILAGKGALER</sequence>
<proteinExistence type="predicted"/>
<protein>
    <submittedName>
        <fullName evidence="2">YdeI/OmpD-associated family protein</fullName>
    </submittedName>
</protein>
<accession>A0ABV3L6A6</accession>
<dbReference type="Proteomes" id="UP001553161">
    <property type="component" value="Unassembled WGS sequence"/>
</dbReference>
<dbReference type="RefSeq" id="WP_366192844.1">
    <property type="nucleotide sequence ID" value="NZ_JBFBVU010000010.1"/>
</dbReference>
<gene>
    <name evidence="2" type="ORF">AB0T83_09750</name>
</gene>
<dbReference type="Pfam" id="PF08818">
    <property type="entry name" value="DUF1801"/>
    <property type="match status" value="1"/>
</dbReference>
<evidence type="ECO:0000259" key="1">
    <source>
        <dbReference type="Pfam" id="PF08818"/>
    </source>
</evidence>
<dbReference type="InterPro" id="IPR014922">
    <property type="entry name" value="YdhG-like"/>
</dbReference>
<evidence type="ECO:0000313" key="3">
    <source>
        <dbReference type="Proteomes" id="UP001553161"/>
    </source>
</evidence>
<dbReference type="PIRSF" id="PIRSF021308">
    <property type="entry name" value="UCP021308"/>
    <property type="match status" value="1"/>
</dbReference>
<keyword evidence="3" id="KW-1185">Reference proteome</keyword>
<evidence type="ECO:0000313" key="2">
    <source>
        <dbReference type="EMBL" id="MEV8467062.1"/>
    </source>
</evidence>
<dbReference type="Pfam" id="PF13376">
    <property type="entry name" value="OmdA"/>
    <property type="match status" value="1"/>
</dbReference>
<reference evidence="2 3" key="1">
    <citation type="submission" date="2024-07" db="EMBL/GenBank/DDBJ databases">
        <authorList>
            <person name="Kang M."/>
        </authorList>
    </citation>
    <scope>NUCLEOTIDE SEQUENCE [LARGE SCALE GENOMIC DNA]</scope>
    <source>
        <strain evidence="2 3">DFM31</strain>
    </source>
</reference>